<accession>A0A412WLI0</accession>
<organism evidence="2 3">
    <name type="scientific">Odoribacter splanchnicus</name>
    <dbReference type="NCBI Taxonomy" id="28118"/>
    <lineage>
        <taxon>Bacteria</taxon>
        <taxon>Pseudomonadati</taxon>
        <taxon>Bacteroidota</taxon>
        <taxon>Bacteroidia</taxon>
        <taxon>Bacteroidales</taxon>
        <taxon>Odoribacteraceae</taxon>
        <taxon>Odoribacter</taxon>
    </lineage>
</organism>
<dbReference type="Proteomes" id="UP001199750">
    <property type="component" value="Unassembled WGS sequence"/>
</dbReference>
<dbReference type="GeneID" id="61274759"/>
<evidence type="ECO:0000313" key="3">
    <source>
        <dbReference type="Proteomes" id="UP000283426"/>
    </source>
</evidence>
<name>A0A412WLI0_9BACT</name>
<comment type="caution">
    <text evidence="2">The sequence shown here is derived from an EMBL/GenBank/DDBJ whole genome shotgun (WGS) entry which is preliminary data.</text>
</comment>
<reference evidence="1" key="2">
    <citation type="submission" date="2022-01" db="EMBL/GenBank/DDBJ databases">
        <title>Collection of gut derived symbiotic bacterial strains cultured from healthy donors.</title>
        <authorList>
            <person name="Lin H."/>
            <person name="Kohout C."/>
            <person name="Waligurski E."/>
            <person name="Pamer E.G."/>
        </authorList>
    </citation>
    <scope>NUCLEOTIDE SEQUENCE</scope>
    <source>
        <strain evidence="1">DFI.1.149</strain>
    </source>
</reference>
<proteinExistence type="predicted"/>
<evidence type="ECO:0000313" key="1">
    <source>
        <dbReference type="EMBL" id="MCG4959897.1"/>
    </source>
</evidence>
<gene>
    <name evidence="2" type="ORF">DWW24_05990</name>
    <name evidence="1" type="ORF">L0P03_08555</name>
</gene>
<dbReference type="EMBL" id="QRYW01000010">
    <property type="protein sequence ID" value="RGV28073.1"/>
    <property type="molecule type" value="Genomic_DNA"/>
</dbReference>
<dbReference type="RefSeq" id="WP_013611769.1">
    <property type="nucleotide sequence ID" value="NZ_JABWDG010000036.1"/>
</dbReference>
<protein>
    <submittedName>
        <fullName evidence="2">Uncharacterized protein</fullName>
    </submittedName>
</protein>
<sequence>MSVRDYADGFRRAGEMMSRYRGHDLWFVVPVLYTLFDQLQEGQLSAEGRRPVLTEWTERFISESNPWNAAEMRVLAYVVVGDEAKARAAARIAKDAQPNTTVGTQMKEYIDYLLSPLKSVK</sequence>
<evidence type="ECO:0000313" key="2">
    <source>
        <dbReference type="EMBL" id="RGV28073.1"/>
    </source>
</evidence>
<dbReference type="AlphaFoldDB" id="A0A412WLI0"/>
<dbReference type="EMBL" id="JAKNDN010000014">
    <property type="protein sequence ID" value="MCG4959897.1"/>
    <property type="molecule type" value="Genomic_DNA"/>
</dbReference>
<dbReference type="Proteomes" id="UP000283426">
    <property type="component" value="Unassembled WGS sequence"/>
</dbReference>
<reference evidence="2 3" key="1">
    <citation type="submission" date="2018-08" db="EMBL/GenBank/DDBJ databases">
        <title>A genome reference for cultivated species of the human gut microbiota.</title>
        <authorList>
            <person name="Zou Y."/>
            <person name="Xue W."/>
            <person name="Luo G."/>
        </authorList>
    </citation>
    <scope>NUCLEOTIDE SEQUENCE [LARGE SCALE GENOMIC DNA]</scope>
    <source>
        <strain evidence="2 3">AF14-6AC</strain>
    </source>
</reference>